<evidence type="ECO:0000256" key="10">
    <source>
        <dbReference type="ARBA" id="ARBA00033171"/>
    </source>
</evidence>
<sequence length="329" mass="35327">MKTIRTLAASAALGLSAFAAHAADDVTLQLKWVTQAQFAGYYVALDKGFYEEEDLNVTIKPGGPDIAPTQVLAGGGADVTVEWMPAALAAREKGLPMVNIAQPFKSSGMMLTCRKDAGVTSTDDFAGKTLGVWFFGNEFPFLSWMSQLGIATDGSDGGVTVLKQGFNVDPILQGQAACVSTMTYNEYWQIIDAGLTPEELQVFKYEDQGVATLEDGLYVLEENLADPEFEDKMVRFVRASMKGWKYAEENPDEAAEIVLDNDASGAQTEKHQKRMMGEVAKLTAGSNGALDPADYERTVASLLSGGSDPVISKAPEGAWTHAITDKALN</sequence>
<keyword evidence="12" id="KW-0732">Signal</keyword>
<dbReference type="RefSeq" id="WP_407590632.1">
    <property type="nucleotide sequence ID" value="NZ_JBHDIY010000002.1"/>
</dbReference>
<evidence type="ECO:0000256" key="4">
    <source>
        <dbReference type="ARBA" id="ARBA00011738"/>
    </source>
</evidence>
<evidence type="ECO:0000256" key="7">
    <source>
        <dbReference type="ARBA" id="ARBA00022898"/>
    </source>
</evidence>
<dbReference type="SUPFAM" id="SSF53850">
    <property type="entry name" value="Periplasmic binding protein-like II"/>
    <property type="match status" value="1"/>
</dbReference>
<keyword evidence="15" id="KW-1185">Reference proteome</keyword>
<comment type="pathway">
    <text evidence="2">Cofactor biosynthesis; thiamine diphosphate biosynthesis.</text>
</comment>
<comment type="caution">
    <text evidence="14">The sequence shown here is derived from an EMBL/GenBank/DDBJ whole genome shotgun (WGS) entry which is preliminary data.</text>
</comment>
<dbReference type="Gene3D" id="3.40.190.10">
    <property type="entry name" value="Periplasmic binding protein-like II"/>
    <property type="match status" value="2"/>
</dbReference>
<dbReference type="InterPro" id="IPR027939">
    <property type="entry name" value="NMT1/THI5"/>
</dbReference>
<comment type="subunit">
    <text evidence="4">Homodimer.</text>
</comment>
<evidence type="ECO:0000256" key="6">
    <source>
        <dbReference type="ARBA" id="ARBA00022723"/>
    </source>
</evidence>
<feature type="signal peptide" evidence="12">
    <location>
        <begin position="1"/>
        <end position="22"/>
    </location>
</feature>
<feature type="domain" description="SsuA/THI5-like" evidence="13">
    <location>
        <begin position="36"/>
        <end position="254"/>
    </location>
</feature>
<evidence type="ECO:0000313" key="14">
    <source>
        <dbReference type="EMBL" id="MFL4468886.1"/>
    </source>
</evidence>
<keyword evidence="9" id="KW-0408">Iron</keyword>
<evidence type="ECO:0000256" key="2">
    <source>
        <dbReference type="ARBA" id="ARBA00004948"/>
    </source>
</evidence>
<organism evidence="14 15">
    <name type="scientific">Tateyamaria armeniaca</name>
    <dbReference type="NCBI Taxonomy" id="2518930"/>
    <lineage>
        <taxon>Bacteria</taxon>
        <taxon>Pseudomonadati</taxon>
        <taxon>Pseudomonadota</taxon>
        <taxon>Alphaproteobacteria</taxon>
        <taxon>Rhodobacterales</taxon>
        <taxon>Roseobacteraceae</taxon>
        <taxon>Tateyamaria</taxon>
    </lineage>
</organism>
<dbReference type="Proteomes" id="UP001627408">
    <property type="component" value="Unassembled WGS sequence"/>
</dbReference>
<comment type="function">
    <text evidence="1">Responsible for the formation of the pyrimidine heterocycle in the thiamine biosynthesis pathway. Catalyzes the formation of hydroxymethylpyrimidine phosphate (HMP-P) from histidine and pyridoxal phosphate (PLP). The protein uses PLP and the active site histidine to form HMP-P, generating an inactive enzyme. The enzyme can only undergo a single turnover, which suggests it is a suicide enzyme.</text>
</comment>
<keyword evidence="5" id="KW-0808">Transferase</keyword>
<comment type="similarity">
    <text evidence="3">Belongs to the NMT1/THI5 family.</text>
</comment>
<dbReference type="EMBL" id="JBHDIY010000002">
    <property type="protein sequence ID" value="MFL4468886.1"/>
    <property type="molecule type" value="Genomic_DNA"/>
</dbReference>
<evidence type="ECO:0000256" key="3">
    <source>
        <dbReference type="ARBA" id="ARBA00009406"/>
    </source>
</evidence>
<evidence type="ECO:0000256" key="5">
    <source>
        <dbReference type="ARBA" id="ARBA00022679"/>
    </source>
</evidence>
<evidence type="ECO:0000313" key="15">
    <source>
        <dbReference type="Proteomes" id="UP001627408"/>
    </source>
</evidence>
<evidence type="ECO:0000256" key="9">
    <source>
        <dbReference type="ARBA" id="ARBA00023004"/>
    </source>
</evidence>
<proteinExistence type="inferred from homology"/>
<keyword evidence="7" id="KW-0663">Pyridoxal phosphate</keyword>
<keyword evidence="8" id="KW-0784">Thiamine biosynthesis</keyword>
<evidence type="ECO:0000256" key="11">
    <source>
        <dbReference type="ARBA" id="ARBA00048179"/>
    </source>
</evidence>
<gene>
    <name evidence="14" type="ORF">ACERZ8_03005</name>
</gene>
<dbReference type="PANTHER" id="PTHR31528">
    <property type="entry name" value="4-AMINO-5-HYDROXYMETHYL-2-METHYLPYRIMIDINE PHOSPHATE SYNTHASE THI11-RELATED"/>
    <property type="match status" value="1"/>
</dbReference>
<reference evidence="14 15" key="1">
    <citation type="submission" date="2024-08" db="EMBL/GenBank/DDBJ databases">
        <title>Tateyamaria sp. nov., isolated from marine algae.</title>
        <authorList>
            <person name="Choi B.J."/>
            <person name="Kim J.M."/>
            <person name="Lee J.K."/>
            <person name="Choi D.G."/>
            <person name="Bayburt H."/>
            <person name="Baek J.H."/>
            <person name="Han D.M."/>
            <person name="Jeon C.O."/>
        </authorList>
    </citation>
    <scope>NUCLEOTIDE SEQUENCE [LARGE SCALE GENOMIC DNA]</scope>
    <source>
        <strain evidence="14 15">KMU-156</strain>
    </source>
</reference>
<dbReference type="Pfam" id="PF09084">
    <property type="entry name" value="NMT1"/>
    <property type="match status" value="1"/>
</dbReference>
<dbReference type="InterPro" id="IPR015168">
    <property type="entry name" value="SsuA/THI5"/>
</dbReference>
<protein>
    <recommendedName>
        <fullName evidence="10">Thiamine pyrimidine synthase</fullName>
    </recommendedName>
</protein>
<evidence type="ECO:0000259" key="13">
    <source>
        <dbReference type="Pfam" id="PF09084"/>
    </source>
</evidence>
<dbReference type="PANTHER" id="PTHR31528:SF1">
    <property type="entry name" value="4-AMINO-5-HYDROXYMETHYL-2-METHYLPYRIMIDINE PHOSPHATE SYNTHASE THI11-RELATED"/>
    <property type="match status" value="1"/>
</dbReference>
<feature type="chain" id="PRO_5045577867" description="Thiamine pyrimidine synthase" evidence="12">
    <location>
        <begin position="23"/>
        <end position="329"/>
    </location>
</feature>
<evidence type="ECO:0000256" key="1">
    <source>
        <dbReference type="ARBA" id="ARBA00003469"/>
    </source>
</evidence>
<accession>A0ABW8UP52</accession>
<evidence type="ECO:0000256" key="8">
    <source>
        <dbReference type="ARBA" id="ARBA00022977"/>
    </source>
</evidence>
<keyword evidence="6" id="KW-0479">Metal-binding</keyword>
<evidence type="ECO:0000256" key="12">
    <source>
        <dbReference type="SAM" id="SignalP"/>
    </source>
</evidence>
<comment type="catalytic activity">
    <reaction evidence="11">
        <text>N(6)-(pyridoxal phosphate)-L-lysyl-[4-amino-5-hydroxymethyl-2-methylpyrimidine phosphate synthase] + L-histidyl-[4-amino-5-hydroxymethyl-2-methylpyrimidine phosphate synthase] + 2 Fe(3+) + 4 H2O = L-lysyl-[4-amino-5-hydroxymethyl-2-methylpyrimidine phosphate synthase] + (2S)-2-amino-5-hydroxy-4-oxopentanoyl-[4-amino-5-hydroxymethyl-2-methylpyrimidine phosphate synthase] + 4-amino-2-methyl-5-(phosphooxymethyl)pyrimidine + 3-oxopropanoate + 2 Fe(2+) + 2 H(+)</text>
        <dbReference type="Rhea" id="RHEA:65756"/>
        <dbReference type="Rhea" id="RHEA-COMP:16892"/>
        <dbReference type="Rhea" id="RHEA-COMP:16893"/>
        <dbReference type="Rhea" id="RHEA-COMP:16894"/>
        <dbReference type="Rhea" id="RHEA-COMP:16895"/>
        <dbReference type="ChEBI" id="CHEBI:15377"/>
        <dbReference type="ChEBI" id="CHEBI:15378"/>
        <dbReference type="ChEBI" id="CHEBI:29033"/>
        <dbReference type="ChEBI" id="CHEBI:29034"/>
        <dbReference type="ChEBI" id="CHEBI:29969"/>
        <dbReference type="ChEBI" id="CHEBI:29979"/>
        <dbReference type="ChEBI" id="CHEBI:33190"/>
        <dbReference type="ChEBI" id="CHEBI:58354"/>
        <dbReference type="ChEBI" id="CHEBI:143915"/>
        <dbReference type="ChEBI" id="CHEBI:157692"/>
    </reaction>
    <physiologicalReaction direction="left-to-right" evidence="11">
        <dbReference type="Rhea" id="RHEA:65757"/>
    </physiologicalReaction>
</comment>
<name>A0ABW8UP52_9RHOB</name>